<dbReference type="SMART" id="SM00331">
    <property type="entry name" value="PP2C_SIG"/>
    <property type="match status" value="1"/>
</dbReference>
<reference evidence="2 3" key="1">
    <citation type="journal article" date="2018" name="Aquat. Microb. Ecol.">
        <title>Gammaproteobacterial methanotrophs dominate.</title>
        <authorList>
            <person name="Rissanen A.J."/>
            <person name="Saarenheimo J."/>
            <person name="Tiirola M."/>
            <person name="Peura S."/>
            <person name="Aalto S.L."/>
            <person name="Karvinen A."/>
            <person name="Nykanen H."/>
        </authorList>
    </citation>
    <scope>NUCLEOTIDE SEQUENCE [LARGE SCALE GENOMIC DNA]</scope>
    <source>
        <strain evidence="2">AMbin10</strain>
    </source>
</reference>
<organism evidence="2 3">
    <name type="scientific">Candidatus Methylumidiphilus alinenensis</name>
    <dbReference type="NCBI Taxonomy" id="2202197"/>
    <lineage>
        <taxon>Bacteria</taxon>
        <taxon>Pseudomonadati</taxon>
        <taxon>Pseudomonadota</taxon>
        <taxon>Gammaproteobacteria</taxon>
        <taxon>Methylococcales</taxon>
        <taxon>Candidatus Methylumidiphilus</taxon>
    </lineage>
</organism>
<dbReference type="EMBL" id="QJPH01000061">
    <property type="protein sequence ID" value="PZN86886.1"/>
    <property type="molecule type" value="Genomic_DNA"/>
</dbReference>
<comment type="caution">
    <text evidence="2">The sequence shown here is derived from an EMBL/GenBank/DDBJ whole genome shotgun (WGS) entry which is preliminary data.</text>
</comment>
<evidence type="ECO:0000259" key="1">
    <source>
        <dbReference type="PROSITE" id="PS51746"/>
    </source>
</evidence>
<dbReference type="SMART" id="SM00332">
    <property type="entry name" value="PP2Cc"/>
    <property type="match status" value="1"/>
</dbReference>
<dbReference type="InterPro" id="IPR001932">
    <property type="entry name" value="PPM-type_phosphatase-like_dom"/>
</dbReference>
<proteinExistence type="predicted"/>
<sequence>MQNSSIKINEASATHSGLVRETNEDAFWADSTIRLWIVADGMGGHRAGEVASAIVIKEIPSSIQNGKNLSEAISVAHLAIRDAAARGEGGWNMGSTVVAARLEGLHYQIAWVGDSRAYLWNGVELLRLTKDHSYVQLLLDKGLISEEEVYLHPSRNLIAQGLGVGGVDGITIKVDQVEGELSIGDTLFLCSDGLTGEIRDDAIAGIMVDVKDNHERLQRLINSALDAGGSDNITVILVSPQQA</sequence>
<dbReference type="Pfam" id="PF00481">
    <property type="entry name" value="PP2C"/>
    <property type="match status" value="1"/>
</dbReference>
<evidence type="ECO:0000313" key="3">
    <source>
        <dbReference type="Proteomes" id="UP000249396"/>
    </source>
</evidence>
<protein>
    <submittedName>
        <fullName evidence="2">Serine/threonine-protein phosphatase</fullName>
    </submittedName>
</protein>
<dbReference type="InterPro" id="IPR015655">
    <property type="entry name" value="PP2C"/>
</dbReference>
<dbReference type="PANTHER" id="PTHR13832:SF827">
    <property type="entry name" value="PROTEIN PHOSPHATASE 1L"/>
    <property type="match status" value="1"/>
</dbReference>
<evidence type="ECO:0000313" key="2">
    <source>
        <dbReference type="EMBL" id="PZN86886.1"/>
    </source>
</evidence>
<dbReference type="InterPro" id="IPR036457">
    <property type="entry name" value="PPM-type-like_dom_sf"/>
</dbReference>
<dbReference type="AlphaFoldDB" id="A0A2W4RXD5"/>
<dbReference type="SUPFAM" id="SSF81606">
    <property type="entry name" value="PP2C-like"/>
    <property type="match status" value="1"/>
</dbReference>
<dbReference type="CDD" id="cd00143">
    <property type="entry name" value="PP2Cc"/>
    <property type="match status" value="1"/>
</dbReference>
<dbReference type="Proteomes" id="UP000249396">
    <property type="component" value="Unassembled WGS sequence"/>
</dbReference>
<dbReference type="PROSITE" id="PS51746">
    <property type="entry name" value="PPM_2"/>
    <property type="match status" value="1"/>
</dbReference>
<gene>
    <name evidence="2" type="ORF">DM484_00610</name>
</gene>
<dbReference type="PANTHER" id="PTHR13832">
    <property type="entry name" value="PROTEIN PHOSPHATASE 2C"/>
    <property type="match status" value="1"/>
</dbReference>
<dbReference type="GO" id="GO:0004722">
    <property type="term" value="F:protein serine/threonine phosphatase activity"/>
    <property type="evidence" value="ECO:0007669"/>
    <property type="project" value="InterPro"/>
</dbReference>
<name>A0A2W4RXD5_9GAMM</name>
<accession>A0A2W4RXD5</accession>
<feature type="domain" description="PPM-type phosphatase" evidence="1">
    <location>
        <begin position="7"/>
        <end position="240"/>
    </location>
</feature>
<dbReference type="Gene3D" id="3.60.40.10">
    <property type="entry name" value="PPM-type phosphatase domain"/>
    <property type="match status" value="1"/>
</dbReference>